<name>A0A2S5VX06_9MICO</name>
<evidence type="ECO:0000313" key="2">
    <source>
        <dbReference type="EMBL" id="PPF70542.1"/>
    </source>
</evidence>
<protein>
    <submittedName>
        <fullName evidence="2">Uncharacterized protein</fullName>
    </submittedName>
</protein>
<dbReference type="EMBL" id="PSXY01000003">
    <property type="protein sequence ID" value="PPF70542.1"/>
    <property type="molecule type" value="Genomic_DNA"/>
</dbReference>
<gene>
    <name evidence="2" type="ORF">C5E16_02905</name>
</gene>
<evidence type="ECO:0000313" key="3">
    <source>
        <dbReference type="Proteomes" id="UP000239241"/>
    </source>
</evidence>
<dbReference type="AlphaFoldDB" id="A0A2S5VX06"/>
<proteinExistence type="predicted"/>
<reference evidence="2 3" key="1">
    <citation type="submission" date="2018-02" db="EMBL/GenBank/DDBJ databases">
        <title>Bacteriophage NCPPB3778 and a type I-E CRISPR drive the evolution of the US Biological Select Agent, Rathayibacter toxicus.</title>
        <authorList>
            <person name="Davis E.W.II."/>
            <person name="Tabima J.F."/>
            <person name="Weisberg A.J."/>
            <person name="Lopes L.D."/>
            <person name="Wiseman M.S."/>
            <person name="Wiseman M.S."/>
            <person name="Pupko T."/>
            <person name="Belcher M.S."/>
            <person name="Sechler A.J."/>
            <person name="Tancos M.A."/>
            <person name="Schroeder B.K."/>
            <person name="Murray T.D."/>
            <person name="Luster D.G."/>
            <person name="Schneider W.L."/>
            <person name="Rogers E."/>
            <person name="Andreote F.D."/>
            <person name="Grunwald N.J."/>
            <person name="Putnam M.L."/>
            <person name="Chang J.H."/>
        </authorList>
    </citation>
    <scope>NUCLEOTIDE SEQUENCE [LARGE SCALE GENOMIC DNA]</scope>
    <source>
        <strain evidence="2 3">AY1B3</strain>
    </source>
</reference>
<sequence length="108" mass="10936">MRERTDGRGAMAGDASGPSGPRDAGATPGQMVALARSRAHALAALAEEVAETRRAIACCRDDPSWSGRAHDAFTRSLDELAGRVALAASLLHEAPATGSSPACSGAHA</sequence>
<dbReference type="Proteomes" id="UP000239241">
    <property type="component" value="Unassembled WGS sequence"/>
</dbReference>
<comment type="caution">
    <text evidence="2">The sequence shown here is derived from an EMBL/GenBank/DDBJ whole genome shotgun (WGS) entry which is preliminary data.</text>
</comment>
<feature type="region of interest" description="Disordered" evidence="1">
    <location>
        <begin position="1"/>
        <end position="30"/>
    </location>
</feature>
<organism evidence="2 3">
    <name type="scientific">Clavibacter michiganensis</name>
    <dbReference type="NCBI Taxonomy" id="28447"/>
    <lineage>
        <taxon>Bacteria</taxon>
        <taxon>Bacillati</taxon>
        <taxon>Actinomycetota</taxon>
        <taxon>Actinomycetes</taxon>
        <taxon>Micrococcales</taxon>
        <taxon>Microbacteriaceae</taxon>
        <taxon>Clavibacter</taxon>
    </lineage>
</organism>
<accession>A0A2S5VX06</accession>
<evidence type="ECO:0000256" key="1">
    <source>
        <dbReference type="SAM" id="MobiDB-lite"/>
    </source>
</evidence>